<organism evidence="3 4">
    <name type="scientific">Papaver atlanticum</name>
    <dbReference type="NCBI Taxonomy" id="357466"/>
    <lineage>
        <taxon>Eukaryota</taxon>
        <taxon>Viridiplantae</taxon>
        <taxon>Streptophyta</taxon>
        <taxon>Embryophyta</taxon>
        <taxon>Tracheophyta</taxon>
        <taxon>Spermatophyta</taxon>
        <taxon>Magnoliopsida</taxon>
        <taxon>Ranunculales</taxon>
        <taxon>Papaveraceae</taxon>
        <taxon>Papaveroideae</taxon>
        <taxon>Papaver</taxon>
    </lineage>
</organism>
<protein>
    <recommendedName>
        <fullName evidence="2">Bet v I/Major latex protein domain-containing protein</fullName>
    </recommendedName>
</protein>
<name>A0AAD4SKE8_9MAGN</name>
<dbReference type="InterPro" id="IPR000916">
    <property type="entry name" value="Bet_v_I/MLP"/>
</dbReference>
<dbReference type="PRINTS" id="PR00634">
    <property type="entry name" value="BETALLERGEN"/>
</dbReference>
<reference evidence="3" key="1">
    <citation type="submission" date="2022-04" db="EMBL/GenBank/DDBJ databases">
        <title>A functionally conserved STORR gene fusion in Papaver species that diverged 16.8 million years ago.</title>
        <authorList>
            <person name="Catania T."/>
        </authorList>
    </citation>
    <scope>NUCLEOTIDE SEQUENCE</scope>
    <source>
        <strain evidence="3">S-188037</strain>
    </source>
</reference>
<dbReference type="GO" id="GO:0005737">
    <property type="term" value="C:cytoplasm"/>
    <property type="evidence" value="ECO:0007669"/>
    <property type="project" value="TreeGrafter"/>
</dbReference>
<dbReference type="InterPro" id="IPR023393">
    <property type="entry name" value="START-like_dom_sf"/>
</dbReference>
<sequence length="159" mass="17653">MGAVSFEDEYSSPIAPHRMFIALFLDAHNLMPKVIPSIKSIDFVSGDGGPGSVQQVNMVDESPVKYMKLRLDSKEEDNLVSRYTVIECDAFGEKIDCIANELKFEAGPNGGCIVKAKITYHPKGDSVLSEEEIKVGKEKAMEQYKVIESYLVENPEIYA</sequence>
<comment type="caution">
    <text evidence="3">The sequence shown here is derived from an EMBL/GenBank/DDBJ whole genome shotgun (WGS) entry which is preliminary data.</text>
</comment>
<evidence type="ECO:0000313" key="4">
    <source>
        <dbReference type="Proteomes" id="UP001202328"/>
    </source>
</evidence>
<evidence type="ECO:0000256" key="1">
    <source>
        <dbReference type="ARBA" id="ARBA00009744"/>
    </source>
</evidence>
<evidence type="ECO:0000259" key="2">
    <source>
        <dbReference type="Pfam" id="PF00407"/>
    </source>
</evidence>
<dbReference type="GO" id="GO:0009738">
    <property type="term" value="P:abscisic acid-activated signaling pathway"/>
    <property type="evidence" value="ECO:0007669"/>
    <property type="project" value="InterPro"/>
</dbReference>
<dbReference type="InterPro" id="IPR024949">
    <property type="entry name" value="Bet_v_I_allergen"/>
</dbReference>
<dbReference type="PANTHER" id="PTHR31213:SF201">
    <property type="entry name" value="OS03G0300400 PROTEIN"/>
    <property type="match status" value="1"/>
</dbReference>
<dbReference type="CDD" id="cd07816">
    <property type="entry name" value="Bet_v1-like"/>
    <property type="match status" value="1"/>
</dbReference>
<dbReference type="AlphaFoldDB" id="A0AAD4SKE8"/>
<dbReference type="GO" id="GO:0038023">
    <property type="term" value="F:signaling receptor activity"/>
    <property type="evidence" value="ECO:0007669"/>
    <property type="project" value="InterPro"/>
</dbReference>
<comment type="similarity">
    <text evidence="1">Belongs to the BetVI family.</text>
</comment>
<dbReference type="GO" id="GO:0005634">
    <property type="term" value="C:nucleus"/>
    <property type="evidence" value="ECO:0007669"/>
    <property type="project" value="TreeGrafter"/>
</dbReference>
<dbReference type="GO" id="GO:0006952">
    <property type="term" value="P:defense response"/>
    <property type="evidence" value="ECO:0007669"/>
    <property type="project" value="InterPro"/>
</dbReference>
<evidence type="ECO:0000313" key="3">
    <source>
        <dbReference type="EMBL" id="KAI3911964.1"/>
    </source>
</evidence>
<accession>A0AAD4SKE8</accession>
<gene>
    <name evidence="3" type="ORF">MKW98_010908</name>
</gene>
<dbReference type="PANTHER" id="PTHR31213">
    <property type="entry name" value="OS08G0374000 PROTEIN-RELATED"/>
    <property type="match status" value="1"/>
</dbReference>
<dbReference type="GO" id="GO:0004864">
    <property type="term" value="F:protein phosphatase inhibitor activity"/>
    <property type="evidence" value="ECO:0007669"/>
    <property type="project" value="InterPro"/>
</dbReference>
<feature type="domain" description="Bet v I/Major latex protein" evidence="2">
    <location>
        <begin position="2"/>
        <end position="153"/>
    </location>
</feature>
<dbReference type="GO" id="GO:0010427">
    <property type="term" value="F:abscisic acid binding"/>
    <property type="evidence" value="ECO:0007669"/>
    <property type="project" value="InterPro"/>
</dbReference>
<dbReference type="Proteomes" id="UP001202328">
    <property type="component" value="Unassembled WGS sequence"/>
</dbReference>
<dbReference type="InterPro" id="IPR050279">
    <property type="entry name" value="Plant_def-hormone_signal"/>
</dbReference>
<dbReference type="Gene3D" id="3.30.530.20">
    <property type="match status" value="1"/>
</dbReference>
<dbReference type="SUPFAM" id="SSF55961">
    <property type="entry name" value="Bet v1-like"/>
    <property type="match status" value="1"/>
</dbReference>
<dbReference type="Pfam" id="PF00407">
    <property type="entry name" value="Bet_v_1"/>
    <property type="match status" value="1"/>
</dbReference>
<dbReference type="EMBL" id="JAJJMB010009862">
    <property type="protein sequence ID" value="KAI3911964.1"/>
    <property type="molecule type" value="Genomic_DNA"/>
</dbReference>
<dbReference type="FunFam" id="3.30.530.20:FF:000007">
    <property type="entry name" value="Major pollen allergen Bet v 1-A"/>
    <property type="match status" value="1"/>
</dbReference>
<proteinExistence type="inferred from homology"/>
<keyword evidence="4" id="KW-1185">Reference proteome</keyword>